<reference evidence="4 5" key="1">
    <citation type="submission" date="2020-07" db="EMBL/GenBank/DDBJ databases">
        <authorList>
            <person name="Sun Q."/>
        </authorList>
    </citation>
    <scope>NUCLEOTIDE SEQUENCE [LARGE SCALE GENOMIC DNA]</scope>
    <source>
        <strain evidence="3 4">WYCCWR 11290</strain>
        <strain evidence="2 5">WYCCWR 11317</strain>
    </source>
</reference>
<dbReference type="AlphaFoldDB" id="A0A7Z0ZW26"/>
<keyword evidence="1" id="KW-0732">Signal</keyword>
<name>A0A7Z0ZW26_9HYPH</name>
<protein>
    <submittedName>
        <fullName evidence="3">Uncharacterized protein</fullName>
    </submittedName>
</protein>
<feature type="signal peptide" evidence="1">
    <location>
        <begin position="1"/>
        <end position="23"/>
    </location>
</feature>
<organism evidence="3 4">
    <name type="scientific">Rhizobium changzhiense</name>
    <dbReference type="NCBI Taxonomy" id="2692317"/>
    <lineage>
        <taxon>Bacteria</taxon>
        <taxon>Pseudomonadati</taxon>
        <taxon>Pseudomonadota</taxon>
        <taxon>Alphaproteobacteria</taxon>
        <taxon>Hyphomicrobiales</taxon>
        <taxon>Rhizobiaceae</taxon>
        <taxon>Rhizobium/Agrobacterium group</taxon>
        <taxon>Rhizobium</taxon>
    </lineage>
</organism>
<keyword evidence="5" id="KW-1185">Reference proteome</keyword>
<accession>A0A7Z0ZW26</accession>
<dbReference type="Proteomes" id="UP000532162">
    <property type="component" value="Unassembled WGS sequence"/>
</dbReference>
<gene>
    <name evidence="3" type="ORF">HX900_33870</name>
    <name evidence="2" type="ORF">HX902_02260</name>
</gene>
<feature type="chain" id="PRO_5031470110" evidence="1">
    <location>
        <begin position="24"/>
        <end position="103"/>
    </location>
</feature>
<dbReference type="EMBL" id="JACCPJ010000015">
    <property type="protein sequence ID" value="NZD66055.1"/>
    <property type="molecule type" value="Genomic_DNA"/>
</dbReference>
<dbReference type="EMBL" id="JACGBJ010000001">
    <property type="protein sequence ID" value="MBA5800458.1"/>
    <property type="molecule type" value="Genomic_DNA"/>
</dbReference>
<sequence>MLLTTSIAACAASLIAAPAMLMARLPFRAPFPVASATSPPSAARTVAAAPAAQQLPLTAIEIAGEFSEPKLVGPQIQDVLISLNRLGDVESFDNGRSFIRIAG</sequence>
<comment type="caution">
    <text evidence="3">The sequence shown here is derived from an EMBL/GenBank/DDBJ whole genome shotgun (WGS) entry which is preliminary data.</text>
</comment>
<evidence type="ECO:0000313" key="2">
    <source>
        <dbReference type="EMBL" id="MBA5800458.1"/>
    </source>
</evidence>
<dbReference type="Proteomes" id="UP000539787">
    <property type="component" value="Unassembled WGS sequence"/>
</dbReference>
<dbReference type="RefSeq" id="WP_180697307.1">
    <property type="nucleotide sequence ID" value="NZ_JACCPJ010000015.1"/>
</dbReference>
<evidence type="ECO:0000256" key="1">
    <source>
        <dbReference type="SAM" id="SignalP"/>
    </source>
</evidence>
<proteinExistence type="predicted"/>
<evidence type="ECO:0000313" key="4">
    <source>
        <dbReference type="Proteomes" id="UP000532162"/>
    </source>
</evidence>
<evidence type="ECO:0000313" key="3">
    <source>
        <dbReference type="EMBL" id="NZD66055.1"/>
    </source>
</evidence>
<evidence type="ECO:0000313" key="5">
    <source>
        <dbReference type="Proteomes" id="UP000539787"/>
    </source>
</evidence>